<evidence type="ECO:0000313" key="2">
    <source>
        <dbReference type="EMBL" id="MFD1262577.1"/>
    </source>
</evidence>
<dbReference type="Gene3D" id="3.40.50.300">
    <property type="entry name" value="P-loop containing nucleotide triphosphate hydrolases"/>
    <property type="match status" value="1"/>
</dbReference>
<organism evidence="2 3">
    <name type="scientific">Thauera mechernichensis</name>
    <dbReference type="NCBI Taxonomy" id="82788"/>
    <lineage>
        <taxon>Bacteria</taxon>
        <taxon>Pseudomonadati</taxon>
        <taxon>Pseudomonadota</taxon>
        <taxon>Betaproteobacteria</taxon>
        <taxon>Rhodocyclales</taxon>
        <taxon>Zoogloeaceae</taxon>
        <taxon>Thauera</taxon>
    </lineage>
</organism>
<dbReference type="EMBL" id="JBHTMC010000004">
    <property type="protein sequence ID" value="MFD1262577.1"/>
    <property type="molecule type" value="Genomic_DNA"/>
</dbReference>
<keyword evidence="3" id="KW-1185">Reference proteome</keyword>
<evidence type="ECO:0000313" key="3">
    <source>
        <dbReference type="Proteomes" id="UP001597158"/>
    </source>
</evidence>
<dbReference type="InterPro" id="IPR049945">
    <property type="entry name" value="AAA_22"/>
</dbReference>
<dbReference type="Proteomes" id="UP001597158">
    <property type="component" value="Unassembled WGS sequence"/>
</dbReference>
<reference evidence="3" key="1">
    <citation type="journal article" date="2019" name="Int. J. Syst. Evol. Microbiol.">
        <title>The Global Catalogue of Microorganisms (GCM) 10K type strain sequencing project: providing services to taxonomists for standard genome sequencing and annotation.</title>
        <authorList>
            <consortium name="The Broad Institute Genomics Platform"/>
            <consortium name="The Broad Institute Genome Sequencing Center for Infectious Disease"/>
            <person name="Wu L."/>
            <person name="Ma J."/>
        </authorList>
    </citation>
    <scope>NUCLEOTIDE SEQUENCE [LARGE SCALE GENOMIC DNA]</scope>
    <source>
        <strain evidence="3">CCUG 48884</strain>
    </source>
</reference>
<accession>A0ABW3W955</accession>
<dbReference type="RefSeq" id="WP_277835152.1">
    <property type="nucleotide sequence ID" value="NZ_JBHTMC010000004.1"/>
</dbReference>
<feature type="domain" description="ORC1/DEAH AAA+ ATPase" evidence="1">
    <location>
        <begin position="39"/>
        <end position="192"/>
    </location>
</feature>
<name>A0ABW3W955_9RHOO</name>
<sequence length="444" mass="50112">MHQTRDVFTPTKPARIAFVERDSVNDKLVNSLTTPGKQIVVYGHSGTGKTTLLVNKLNQLYEHHITTRCMKGLKFEQLVLDAFDQLAPYYTQERQTVLKTTTGIDLGATYKMLQAKITASSSKDESEKQSRILPPQLTPQTLGRFLGAQKACWVLEDFHKIDEGEKERLSQLMKVFMDLSDEYQDLKIIALGAVDTARQVVDYDPEMRNRVAEIQVSVMTEQEIAAIIEKGESALNVKFSPDIKRLVARHSNGLASVCHHLCLNMCNAAGVMTTVEGPPIELTKKHCEDAVRMYVEEASDSIKSAFDKALKQRRKTQYANAHLILDALSGLGELGAARSDIHRRIQRTEPRYPEANLKYLLPKLCTPEYGGILRFDSNSGLYSFSDPIYRAYAMAQFQRAQPSARPMSQSDFEQTLLKFLTEKVKLDVGTDFRILIDHHPKKKT</sequence>
<evidence type="ECO:0000259" key="1">
    <source>
        <dbReference type="Pfam" id="PF13401"/>
    </source>
</evidence>
<protein>
    <submittedName>
        <fullName evidence="2">AAA family ATPase</fullName>
    </submittedName>
</protein>
<dbReference type="InterPro" id="IPR027417">
    <property type="entry name" value="P-loop_NTPase"/>
</dbReference>
<comment type="caution">
    <text evidence="2">The sequence shown here is derived from an EMBL/GenBank/DDBJ whole genome shotgun (WGS) entry which is preliminary data.</text>
</comment>
<gene>
    <name evidence="2" type="ORF">ACFQ4M_03220</name>
</gene>
<proteinExistence type="predicted"/>
<dbReference type="SUPFAM" id="SSF52540">
    <property type="entry name" value="P-loop containing nucleoside triphosphate hydrolases"/>
    <property type="match status" value="1"/>
</dbReference>
<dbReference type="Pfam" id="PF13401">
    <property type="entry name" value="AAA_22"/>
    <property type="match status" value="1"/>
</dbReference>